<protein>
    <submittedName>
        <fullName evidence="3">ABC-type amino acid transport substrate-binding protein</fullName>
    </submittedName>
</protein>
<sequence>MGAVGMFGRRKEENAGRGCRLGVLAGIGLAVIATTLPANADEGCKYTVGWAEFPPYAIPSDNGVPRGVDIEYLQTVLNRRGCQVVFRNMPWIRAQIALEHGVVDILPYIAFNQKRESYGHFSIPYRDAVTGVLMRRDDKRLKFVHTLQDLGQRAMRIGVVRGVWNGPRLNELKQGHPDLFEEYAETSLRVPMLLSGRADAIIDDRDSLVFDINQRGLSQRLVVLDIEVDRRPFHLLFSRKTVTLDEVQEINRLIELVTYRRLE</sequence>
<dbReference type="Pfam" id="PF00497">
    <property type="entry name" value="SBP_bac_3"/>
    <property type="match status" value="1"/>
</dbReference>
<dbReference type="InterPro" id="IPR001638">
    <property type="entry name" value="Solute-binding_3/MltF_N"/>
</dbReference>
<evidence type="ECO:0000259" key="2">
    <source>
        <dbReference type="SMART" id="SM00062"/>
    </source>
</evidence>
<feature type="domain" description="Solute-binding protein family 3/N-terminal" evidence="2">
    <location>
        <begin position="45"/>
        <end position="263"/>
    </location>
</feature>
<evidence type="ECO:0000313" key="3">
    <source>
        <dbReference type="EMBL" id="RED49770.1"/>
    </source>
</evidence>
<dbReference type="EMBL" id="QRDW01000005">
    <property type="protein sequence ID" value="RED49770.1"/>
    <property type="molecule type" value="Genomic_DNA"/>
</dbReference>
<evidence type="ECO:0000313" key="4">
    <source>
        <dbReference type="Proteomes" id="UP000256845"/>
    </source>
</evidence>
<dbReference type="Gene3D" id="3.40.190.10">
    <property type="entry name" value="Periplasmic binding protein-like II"/>
    <property type="match status" value="2"/>
</dbReference>
<keyword evidence="1" id="KW-0732">Signal</keyword>
<gene>
    <name evidence="3" type="ORF">DFP90_105141</name>
</gene>
<proteinExistence type="predicted"/>
<comment type="caution">
    <text evidence="3">The sequence shown here is derived from an EMBL/GenBank/DDBJ whole genome shotgun (WGS) entry which is preliminary data.</text>
</comment>
<dbReference type="PANTHER" id="PTHR35936:SF19">
    <property type="entry name" value="AMINO-ACID-BINDING PROTEIN YXEM-RELATED"/>
    <property type="match status" value="1"/>
</dbReference>
<name>A0A3D9HJV4_9PROT</name>
<evidence type="ECO:0000256" key="1">
    <source>
        <dbReference type="ARBA" id="ARBA00022729"/>
    </source>
</evidence>
<accession>A0A3D9HJV4</accession>
<keyword evidence="4" id="KW-1185">Reference proteome</keyword>
<dbReference type="SMART" id="SM00062">
    <property type="entry name" value="PBPb"/>
    <property type="match status" value="1"/>
</dbReference>
<dbReference type="Proteomes" id="UP000256845">
    <property type="component" value="Unassembled WGS sequence"/>
</dbReference>
<dbReference type="AlphaFoldDB" id="A0A3D9HJV4"/>
<dbReference type="SUPFAM" id="SSF53850">
    <property type="entry name" value="Periplasmic binding protein-like II"/>
    <property type="match status" value="1"/>
</dbReference>
<dbReference type="PANTHER" id="PTHR35936">
    <property type="entry name" value="MEMBRANE-BOUND LYTIC MUREIN TRANSGLYCOSYLASE F"/>
    <property type="match status" value="1"/>
</dbReference>
<reference evidence="3 4" key="1">
    <citation type="submission" date="2018-07" db="EMBL/GenBank/DDBJ databases">
        <title>Genomic Encyclopedia of Type Strains, Phase III (KMG-III): the genomes of soil and plant-associated and newly described type strains.</title>
        <authorList>
            <person name="Whitman W."/>
        </authorList>
    </citation>
    <scope>NUCLEOTIDE SEQUENCE [LARGE SCALE GENOMIC DNA]</scope>
    <source>
        <strain evidence="3 4">CECT 8488</strain>
    </source>
</reference>
<organism evidence="3 4">
    <name type="scientific">Aestuariispira insulae</name>
    <dbReference type="NCBI Taxonomy" id="1461337"/>
    <lineage>
        <taxon>Bacteria</taxon>
        <taxon>Pseudomonadati</taxon>
        <taxon>Pseudomonadota</taxon>
        <taxon>Alphaproteobacteria</taxon>
        <taxon>Rhodospirillales</taxon>
        <taxon>Kiloniellaceae</taxon>
        <taxon>Aestuariispira</taxon>
    </lineage>
</organism>